<dbReference type="Gene3D" id="3.40.50.300">
    <property type="entry name" value="P-loop containing nucleotide triphosphate hydrolases"/>
    <property type="match status" value="1"/>
</dbReference>
<name>F2IGR7_FLUTR</name>
<evidence type="ECO:0000313" key="1">
    <source>
        <dbReference type="EMBL" id="AEA43684.1"/>
    </source>
</evidence>
<dbReference type="Proteomes" id="UP000007463">
    <property type="component" value="Chromosome"/>
</dbReference>
<reference evidence="1 2" key="1">
    <citation type="journal article" date="2011" name="Stand. Genomic Sci.">
        <title>Complete genome sequence of the gliding freshwater bacterium Fluviicola taffensis type strain (RW262).</title>
        <authorList>
            <person name="Woyke T."/>
            <person name="Chertkov O."/>
            <person name="Lapidus A."/>
            <person name="Nolan M."/>
            <person name="Lucas S."/>
            <person name="Del Rio T.G."/>
            <person name="Tice H."/>
            <person name="Cheng J.F."/>
            <person name="Tapia R."/>
            <person name="Han C."/>
            <person name="Goodwin L."/>
            <person name="Pitluck S."/>
            <person name="Liolios K."/>
            <person name="Pagani I."/>
            <person name="Ivanova N."/>
            <person name="Huntemann M."/>
            <person name="Mavromatis K."/>
            <person name="Mikhailova N."/>
            <person name="Pati A."/>
            <person name="Chen A."/>
            <person name="Palaniappan K."/>
            <person name="Land M."/>
            <person name="Hauser L."/>
            <person name="Brambilla E.M."/>
            <person name="Rohde M."/>
            <person name="Mwirichia R."/>
            <person name="Sikorski J."/>
            <person name="Tindall B.J."/>
            <person name="Goker M."/>
            <person name="Bristow J."/>
            <person name="Eisen J.A."/>
            <person name="Markowitz V."/>
            <person name="Hugenholtz P."/>
            <person name="Klenk H.P."/>
            <person name="Kyrpides N.C."/>
        </authorList>
    </citation>
    <scope>NUCLEOTIDE SEQUENCE [LARGE SCALE GENOMIC DNA]</scope>
    <source>
        <strain evidence="2">DSM 16823 / RW262 / RW262</strain>
    </source>
</reference>
<reference evidence="2" key="2">
    <citation type="submission" date="2011-02" db="EMBL/GenBank/DDBJ databases">
        <title>The complete genome of Fluviicola taffensis DSM 16823.</title>
        <authorList>
            <consortium name="US DOE Joint Genome Institute (JGI-PGF)"/>
            <person name="Lucas S."/>
            <person name="Copeland A."/>
            <person name="Lapidus A."/>
            <person name="Bruce D."/>
            <person name="Goodwin L."/>
            <person name="Pitluck S."/>
            <person name="Kyrpides N."/>
            <person name="Mavromatis K."/>
            <person name="Ivanova N."/>
            <person name="Mikhailova N."/>
            <person name="Pagani I."/>
            <person name="Chertkov O."/>
            <person name="Detter J.C."/>
            <person name="Han C."/>
            <person name="Tapia R."/>
            <person name="Land M."/>
            <person name="Hauser L."/>
            <person name="Markowitz V."/>
            <person name="Cheng J.-F."/>
            <person name="Hugenholtz P."/>
            <person name="Woyke T."/>
            <person name="Wu D."/>
            <person name="Tindall B."/>
            <person name="Pomrenke H.G."/>
            <person name="Brambilla E."/>
            <person name="Klenk H.-P."/>
            <person name="Eisen J.A."/>
        </authorList>
    </citation>
    <scope>NUCLEOTIDE SEQUENCE [LARGE SCALE GENOMIC DNA]</scope>
    <source>
        <strain evidence="2">DSM 16823 / RW262 / RW262</strain>
    </source>
</reference>
<keyword evidence="2" id="KW-1185">Reference proteome</keyword>
<dbReference type="SUPFAM" id="SSF52540">
    <property type="entry name" value="P-loop containing nucleoside triphosphate hydrolases"/>
    <property type="match status" value="1"/>
</dbReference>
<evidence type="ECO:0008006" key="3">
    <source>
        <dbReference type="Google" id="ProtNLM"/>
    </source>
</evidence>
<dbReference type="InterPro" id="IPR027417">
    <property type="entry name" value="P-loop_NTPase"/>
</dbReference>
<dbReference type="HOGENOM" id="CLU_105794_0_0_10"/>
<organism evidence="1 2">
    <name type="scientific">Fluviicola taffensis (strain DSM 16823 / NCIMB 13979 / RW262)</name>
    <dbReference type="NCBI Taxonomy" id="755732"/>
    <lineage>
        <taxon>Bacteria</taxon>
        <taxon>Pseudomonadati</taxon>
        <taxon>Bacteroidota</taxon>
        <taxon>Flavobacteriia</taxon>
        <taxon>Flavobacteriales</taxon>
        <taxon>Crocinitomicaceae</taxon>
        <taxon>Fluviicola</taxon>
    </lineage>
</organism>
<protein>
    <recommendedName>
        <fullName evidence="3">ATPase</fullName>
    </recommendedName>
</protein>
<dbReference type="OrthoDB" id="835620at2"/>
<evidence type="ECO:0000313" key="2">
    <source>
        <dbReference type="Proteomes" id="UP000007463"/>
    </source>
</evidence>
<proteinExistence type="predicted"/>
<dbReference type="RefSeq" id="WP_013686455.1">
    <property type="nucleotide sequence ID" value="NC_015321.1"/>
</dbReference>
<dbReference type="STRING" id="755732.Fluta_1692"/>
<dbReference type="KEGG" id="fte:Fluta_1692"/>
<accession>F2IGR7</accession>
<dbReference type="eggNOG" id="COG1484">
    <property type="taxonomic scope" value="Bacteria"/>
</dbReference>
<dbReference type="EMBL" id="CP002542">
    <property type="protein sequence ID" value="AEA43684.1"/>
    <property type="molecule type" value="Genomic_DNA"/>
</dbReference>
<gene>
    <name evidence="1" type="ordered locus">Fluta_1692</name>
</gene>
<sequence length="208" mass="23931">MLEKCFTIANNIRQFDFKTCIAYINHAGKQKYGSNFRLHAEDKEIIYKLIIYAIRAEDNCAEHGIDLNKGILLIGPVGCGKTSLMNLLKLFLFPEFDYPVISTRNVTSEFHADGFQVIHKYGKSRKVYCFDDLGIENNIKQFGNETNSMAEILLHRYDLHINLGIVTHGTTNLNANELEKLYGNRVRSRLRSMFNLISFAETSLDKRR</sequence>
<dbReference type="AlphaFoldDB" id="F2IGR7"/>